<keyword evidence="2" id="KW-1185">Reference proteome</keyword>
<dbReference type="InParanoid" id="A0A5N4B3F0"/>
<evidence type="ECO:0000313" key="2">
    <source>
        <dbReference type="Proteomes" id="UP000327044"/>
    </source>
</evidence>
<evidence type="ECO:0008006" key="3">
    <source>
        <dbReference type="Google" id="ProtNLM"/>
    </source>
</evidence>
<dbReference type="AlphaFoldDB" id="A0A5N4B3F0"/>
<evidence type="ECO:0000313" key="1">
    <source>
        <dbReference type="EMBL" id="KAB0804105.1"/>
    </source>
</evidence>
<sequence length="242" mass="27320">MSIRSSAAKHNLKKSMLSKRVKIGRDYIQDSDEGSGDVRDNGRKYATRQIFTIVEEKMLCKYVMKCSDIQYGLTYIQVRKLAFQYAVKLEKTMPESWKNVKQAGVDWMYSFMNRHPNLSLRKAENTSLSRATAFNKHNVGTFFKNYLTVINKYHFRPERILNLDETGITTVLQAPKVIATKGKKQVGQIVSAERGQLVTFVGIISTIGNTVPPAFIFPRVHYKDHFVAGGPIGCLGMATKSG</sequence>
<organism evidence="1 2">
    <name type="scientific">Photinus pyralis</name>
    <name type="common">Common eastern firefly</name>
    <name type="synonym">Lampyris pyralis</name>
    <dbReference type="NCBI Taxonomy" id="7054"/>
    <lineage>
        <taxon>Eukaryota</taxon>
        <taxon>Metazoa</taxon>
        <taxon>Ecdysozoa</taxon>
        <taxon>Arthropoda</taxon>
        <taxon>Hexapoda</taxon>
        <taxon>Insecta</taxon>
        <taxon>Pterygota</taxon>
        <taxon>Neoptera</taxon>
        <taxon>Endopterygota</taxon>
        <taxon>Coleoptera</taxon>
        <taxon>Polyphaga</taxon>
        <taxon>Elateriformia</taxon>
        <taxon>Elateroidea</taxon>
        <taxon>Lampyridae</taxon>
        <taxon>Lampyrinae</taxon>
        <taxon>Photinus</taxon>
    </lineage>
</organism>
<gene>
    <name evidence="1" type="ORF">PPYR_01075</name>
</gene>
<proteinExistence type="predicted"/>
<comment type="caution">
    <text evidence="1">The sequence shown here is derived from an EMBL/GenBank/DDBJ whole genome shotgun (WGS) entry which is preliminary data.</text>
</comment>
<reference evidence="1 2" key="1">
    <citation type="journal article" date="2018" name="Elife">
        <title>Firefly genomes illuminate parallel origins of bioluminescence in beetles.</title>
        <authorList>
            <person name="Fallon T.R."/>
            <person name="Lower S.E."/>
            <person name="Chang C.H."/>
            <person name="Bessho-Uehara M."/>
            <person name="Martin G.J."/>
            <person name="Bewick A.J."/>
            <person name="Behringer M."/>
            <person name="Debat H.J."/>
            <person name="Wong I."/>
            <person name="Day J.C."/>
            <person name="Suvorov A."/>
            <person name="Silva C.J."/>
            <person name="Stanger-Hall K.F."/>
            <person name="Hall D.W."/>
            <person name="Schmitz R.J."/>
            <person name="Nelson D.R."/>
            <person name="Lewis S.M."/>
            <person name="Shigenobu S."/>
            <person name="Bybee S.M."/>
            <person name="Larracuente A.M."/>
            <person name="Oba Y."/>
            <person name="Weng J.K."/>
        </authorList>
    </citation>
    <scope>NUCLEOTIDE SEQUENCE [LARGE SCALE GENOMIC DNA]</scope>
    <source>
        <strain evidence="1">1611_PpyrPB1</strain>
        <tissue evidence="1">Whole body</tissue>
    </source>
</reference>
<accession>A0A5N4B3F0</accession>
<name>A0A5N4B3F0_PHOPY</name>
<dbReference type="Proteomes" id="UP000327044">
    <property type="component" value="Unassembled WGS sequence"/>
</dbReference>
<dbReference type="EMBL" id="VVIM01000001">
    <property type="protein sequence ID" value="KAB0804105.1"/>
    <property type="molecule type" value="Genomic_DNA"/>
</dbReference>
<protein>
    <recommendedName>
        <fullName evidence="3">HTH CENPB-type domain-containing protein</fullName>
    </recommendedName>
</protein>